<accession>A0A0G0VD39</accession>
<dbReference type="NCBIfam" id="TIGR03491">
    <property type="entry name" value="TM0106 family RecB-like putative nuclease"/>
    <property type="match status" value="1"/>
</dbReference>
<dbReference type="InterPro" id="IPR038720">
    <property type="entry name" value="YprB_RNase_H-like_dom"/>
</dbReference>
<proteinExistence type="predicted"/>
<gene>
    <name evidence="2" type="ORF">UU50_C0028G0010</name>
</gene>
<reference evidence="2 3" key="1">
    <citation type="journal article" date="2015" name="Nature">
        <title>rRNA introns, odd ribosomes, and small enigmatic genomes across a large radiation of phyla.</title>
        <authorList>
            <person name="Brown C.T."/>
            <person name="Hug L.A."/>
            <person name="Thomas B.C."/>
            <person name="Sharon I."/>
            <person name="Castelle C.J."/>
            <person name="Singh A."/>
            <person name="Wilkins M.J."/>
            <person name="Williams K.H."/>
            <person name="Banfield J.F."/>
        </authorList>
    </citation>
    <scope>NUCLEOTIDE SEQUENCE [LARGE SCALE GENOMIC DNA]</scope>
</reference>
<organism evidence="2 3">
    <name type="scientific">Candidatus Uhrbacteria bacterium GW2011_GWC1_41_20</name>
    <dbReference type="NCBI Taxonomy" id="1618983"/>
    <lineage>
        <taxon>Bacteria</taxon>
        <taxon>Candidatus Uhriibacteriota</taxon>
    </lineage>
</organism>
<evidence type="ECO:0000313" key="3">
    <source>
        <dbReference type="Proteomes" id="UP000033930"/>
    </source>
</evidence>
<feature type="domain" description="YprB ribonuclease H-like" evidence="1">
    <location>
        <begin position="272"/>
        <end position="438"/>
    </location>
</feature>
<dbReference type="SUPFAM" id="SSF53098">
    <property type="entry name" value="Ribonuclease H-like"/>
    <property type="match status" value="1"/>
</dbReference>
<dbReference type="InterPro" id="IPR019993">
    <property type="entry name" value="RecB_nuclease_TM0106_put"/>
</dbReference>
<comment type="caution">
    <text evidence="2">The sequence shown here is derived from an EMBL/GenBank/DDBJ whole genome shotgun (WGS) entry which is preliminary data.</text>
</comment>
<dbReference type="InterPro" id="IPR011604">
    <property type="entry name" value="PDDEXK-like_dom_sf"/>
</dbReference>
<protein>
    <recommendedName>
        <fullName evidence="1">YprB ribonuclease H-like domain-containing protein</fullName>
    </recommendedName>
</protein>
<name>A0A0G0VD39_9BACT</name>
<dbReference type="InterPro" id="IPR012337">
    <property type="entry name" value="RNaseH-like_sf"/>
</dbReference>
<dbReference type="Gene3D" id="3.90.320.10">
    <property type="match status" value="1"/>
</dbReference>
<dbReference type="Proteomes" id="UP000033930">
    <property type="component" value="Unassembled WGS sequence"/>
</dbReference>
<dbReference type="EMBL" id="LCAW01000028">
    <property type="protein sequence ID" value="KKR97561.1"/>
    <property type="molecule type" value="Genomic_DNA"/>
</dbReference>
<evidence type="ECO:0000259" key="1">
    <source>
        <dbReference type="Pfam" id="PF13482"/>
    </source>
</evidence>
<sequence>MYEMRDGQDVREPIMRKLQDEGLLRERELELLQDRDMEEVDLDDIDEAAQRTIQLMQQGAQTIFKGALVHRDWVGRPDVLERVEGKSNFGNWYYVACDIKRSSHLKDEYRFQGTFYAEILEKIQGVRPIQGYVLHTNGEIEGYLIDDILVEFHLTLDRIERIMAGEEPPIFLTADCKQSPYFSECQAKARECDDLSLLNRLWRSEADSIREAGIGTLSTLALASNQQLNSVVGVPHDRMVFLQQQAKALKENKVIKLHKIELPEAGEVELVVDIESDPLRDLHYLIGVLKIADGQETYHQFFAKDESETEGMWRDFVAFLQKYPTAKVYHYGWYETDVFRRTVAKFGAPSTVDEQLTVRGVDILPIFRESVIFPLPFYSLKDIAKHLGFSWRTADASGLDSVLWFHDYCQTGDSAALQKIVDYNEDDVRATWFIMQWARKQD</sequence>
<evidence type="ECO:0000313" key="2">
    <source>
        <dbReference type="EMBL" id="KKR97561.1"/>
    </source>
</evidence>
<dbReference type="Pfam" id="PF13482">
    <property type="entry name" value="RNase_H_2"/>
    <property type="match status" value="1"/>
</dbReference>
<dbReference type="AlphaFoldDB" id="A0A0G0VD39"/>